<evidence type="ECO:0000313" key="14">
    <source>
        <dbReference type="Proteomes" id="UP000243063"/>
    </source>
</evidence>
<dbReference type="HAMAP" id="MF_00195">
    <property type="entry name" value="GTPase_Der"/>
    <property type="match status" value="1"/>
</dbReference>
<proteinExistence type="inferred from homology"/>
<dbReference type="PROSITE" id="PS51712">
    <property type="entry name" value="G_ENGA"/>
    <property type="match status" value="2"/>
</dbReference>
<dbReference type="EMBL" id="LT629780">
    <property type="protein sequence ID" value="SDT91244.1"/>
    <property type="molecule type" value="Genomic_DNA"/>
</dbReference>
<dbReference type="Pfam" id="PF01926">
    <property type="entry name" value="MMR_HSR1"/>
    <property type="match status" value="2"/>
</dbReference>
<evidence type="ECO:0000256" key="6">
    <source>
        <dbReference type="ARBA" id="ARBA00023134"/>
    </source>
</evidence>
<dbReference type="Pfam" id="PF14714">
    <property type="entry name" value="KH_dom-like"/>
    <property type="match status" value="1"/>
</dbReference>
<dbReference type="InterPro" id="IPR015946">
    <property type="entry name" value="KH_dom-like_a/b"/>
</dbReference>
<dbReference type="CDD" id="cd01895">
    <property type="entry name" value="EngA2"/>
    <property type="match status" value="1"/>
</dbReference>
<dbReference type="GO" id="GO:0042254">
    <property type="term" value="P:ribosome biogenesis"/>
    <property type="evidence" value="ECO:0007669"/>
    <property type="project" value="UniProtKB-KW"/>
</dbReference>
<feature type="domain" description="EngA-type G" evidence="12">
    <location>
        <begin position="200"/>
        <end position="373"/>
    </location>
</feature>
<organism evidence="13 14">
    <name type="scientific">Geopseudomonas guangdongensis</name>
    <dbReference type="NCBI Taxonomy" id="1245526"/>
    <lineage>
        <taxon>Bacteria</taxon>
        <taxon>Pseudomonadati</taxon>
        <taxon>Pseudomonadota</taxon>
        <taxon>Gammaproteobacteria</taxon>
        <taxon>Pseudomonadales</taxon>
        <taxon>Pseudomonadaceae</taxon>
        <taxon>Geopseudomonas</taxon>
    </lineage>
</organism>
<evidence type="ECO:0000259" key="12">
    <source>
        <dbReference type="PROSITE" id="PS51712"/>
    </source>
</evidence>
<evidence type="ECO:0000256" key="3">
    <source>
        <dbReference type="ARBA" id="ARBA00022517"/>
    </source>
</evidence>
<feature type="domain" description="EngA-type G" evidence="12">
    <location>
        <begin position="3"/>
        <end position="166"/>
    </location>
</feature>
<feature type="region of interest" description="Disordered" evidence="11">
    <location>
        <begin position="165"/>
        <end position="197"/>
    </location>
</feature>
<feature type="region of interest" description="Disordered" evidence="11">
    <location>
        <begin position="456"/>
        <end position="495"/>
    </location>
</feature>
<evidence type="ECO:0000256" key="5">
    <source>
        <dbReference type="ARBA" id="ARBA00022741"/>
    </source>
</evidence>
<sequence>MVPVIALVGRPNVGKSTLFNRLTKSRDAIVADYSGLTRDRKYGEAKWQGRTYIVIDTGGISGDEEGIDAKMAEQSLQAIEEADAVLFMVDSRAGMTAADQMIAEHLRKKNKRTFLVANKVDTVDPEIARAEFSPLAIGDAFPVAAAHGRGVNALLQAALGAFPKDEGEEDELAEAGEGEEGAAPAEPKQRIPGPDEKSGIKIAIIGRPNVGKSTLVNRMLGEERVIVYDQAGTTRDSIYIPFERDEVKYTLIDTAGVRRRGKIFEAVEKFSVVKTLQAIQDANVVVFVMDAREGVVDHDLNLLGFVLETGRALVIALNKWDGMDSHERERVKTELERRLQFVDFADIHFISALHGTGVGHLYKSVQESFRSAVTRWPTSFLTQVLEDAVSTHQPPLVNGRRIKLRYAHLGGANPPLIVIHGNQVDAVPRAYSRYLENTYRRVLKLVGTPIRIEFKGGDNPYEGKKNTLSTRQVNKKRRLMSHHKKAEKKRKDKRR</sequence>
<feature type="compositionally biased region" description="Basic and acidic residues" evidence="11">
    <location>
        <begin position="187"/>
        <end position="197"/>
    </location>
</feature>
<dbReference type="Gene3D" id="3.40.50.300">
    <property type="entry name" value="P-loop containing nucleotide triphosphate hydrolases"/>
    <property type="match status" value="2"/>
</dbReference>
<feature type="binding site" evidence="8">
    <location>
        <begin position="56"/>
        <end position="60"/>
    </location>
    <ligand>
        <name>GTP</name>
        <dbReference type="ChEBI" id="CHEBI:37565"/>
        <label>1</label>
    </ligand>
</feature>
<dbReference type="Gene3D" id="3.30.300.20">
    <property type="match status" value="1"/>
</dbReference>
<dbReference type="STRING" id="1245526.SAMN05216580_0381"/>
<feature type="compositionally biased region" description="Basic and acidic residues" evidence="11">
    <location>
        <begin position="456"/>
        <end position="465"/>
    </location>
</feature>
<accession>A0A1H2E886</accession>
<evidence type="ECO:0000256" key="10">
    <source>
        <dbReference type="RuleBase" id="RU004481"/>
    </source>
</evidence>
<dbReference type="NCBIfam" id="TIGR00231">
    <property type="entry name" value="small_GTP"/>
    <property type="match status" value="2"/>
</dbReference>
<dbReference type="InterPro" id="IPR006073">
    <property type="entry name" value="GTP-bd"/>
</dbReference>
<dbReference type="PRINTS" id="PR00326">
    <property type="entry name" value="GTP1OBG"/>
</dbReference>
<dbReference type="PANTHER" id="PTHR43834:SF6">
    <property type="entry name" value="GTPASE DER"/>
    <property type="match status" value="1"/>
</dbReference>
<evidence type="ECO:0000313" key="13">
    <source>
        <dbReference type="EMBL" id="SDT91244.1"/>
    </source>
</evidence>
<evidence type="ECO:0000256" key="7">
    <source>
        <dbReference type="ARBA" id="ARBA00032345"/>
    </source>
</evidence>
<dbReference type="SUPFAM" id="SSF52540">
    <property type="entry name" value="P-loop containing nucleoside triphosphate hydrolases"/>
    <property type="match status" value="2"/>
</dbReference>
<protein>
    <recommendedName>
        <fullName evidence="2 8">GTPase Der</fullName>
    </recommendedName>
    <alternativeName>
        <fullName evidence="7 8">GTP-binding protein EngA</fullName>
    </alternativeName>
</protein>
<dbReference type="PIRSF" id="PIRSF006485">
    <property type="entry name" value="GTP-binding_EngA"/>
    <property type="match status" value="1"/>
</dbReference>
<evidence type="ECO:0000256" key="11">
    <source>
        <dbReference type="SAM" id="MobiDB-lite"/>
    </source>
</evidence>
<evidence type="ECO:0000256" key="2">
    <source>
        <dbReference type="ARBA" id="ARBA00020953"/>
    </source>
</evidence>
<keyword evidence="3 8" id="KW-0690">Ribosome biogenesis</keyword>
<dbReference type="InterPro" id="IPR005225">
    <property type="entry name" value="Small_GTP-bd"/>
</dbReference>
<feature type="binding site" evidence="8">
    <location>
        <begin position="318"/>
        <end position="321"/>
    </location>
    <ligand>
        <name>GTP</name>
        <dbReference type="ChEBI" id="CHEBI:37565"/>
        <label>2</label>
    </ligand>
</feature>
<dbReference type="FunFam" id="3.40.50.300:FF:000057">
    <property type="entry name" value="GTPase Der"/>
    <property type="match status" value="1"/>
</dbReference>
<dbReference type="NCBIfam" id="TIGR03594">
    <property type="entry name" value="GTPase_EngA"/>
    <property type="match status" value="1"/>
</dbReference>
<keyword evidence="4 10" id="KW-0677">Repeat</keyword>
<keyword evidence="5 8" id="KW-0547">Nucleotide-binding</keyword>
<dbReference type="RefSeq" id="WP_090216174.1">
    <property type="nucleotide sequence ID" value="NZ_LT629780.1"/>
</dbReference>
<keyword evidence="14" id="KW-1185">Reference proteome</keyword>
<dbReference type="AlphaFoldDB" id="A0A1H2E886"/>
<feature type="binding site" evidence="8">
    <location>
        <begin position="9"/>
        <end position="16"/>
    </location>
    <ligand>
        <name>GTP</name>
        <dbReference type="ChEBI" id="CHEBI:37565"/>
        <label>1</label>
    </ligand>
</feature>
<feature type="binding site" evidence="8">
    <location>
        <begin position="206"/>
        <end position="213"/>
    </location>
    <ligand>
        <name>GTP</name>
        <dbReference type="ChEBI" id="CHEBI:37565"/>
        <label>2</label>
    </ligand>
</feature>
<evidence type="ECO:0000256" key="1">
    <source>
        <dbReference type="ARBA" id="ARBA00008279"/>
    </source>
</evidence>
<dbReference type="CDD" id="cd01894">
    <property type="entry name" value="EngA1"/>
    <property type="match status" value="1"/>
</dbReference>
<dbReference type="InterPro" id="IPR027417">
    <property type="entry name" value="P-loop_NTPase"/>
</dbReference>
<gene>
    <name evidence="8" type="primary">der</name>
    <name evidence="13" type="ORF">SAMN05216580_0381</name>
</gene>
<keyword evidence="6 8" id="KW-0342">GTP-binding</keyword>
<comment type="subunit">
    <text evidence="8">Associates with the 50S ribosomal subunit.</text>
</comment>
<dbReference type="FunFam" id="3.30.300.20:FF:000004">
    <property type="entry name" value="GTPase Der"/>
    <property type="match status" value="1"/>
</dbReference>
<dbReference type="GO" id="GO:0005525">
    <property type="term" value="F:GTP binding"/>
    <property type="evidence" value="ECO:0007669"/>
    <property type="project" value="UniProtKB-UniRule"/>
</dbReference>
<evidence type="ECO:0000256" key="8">
    <source>
        <dbReference type="HAMAP-Rule" id="MF_00195"/>
    </source>
</evidence>
<dbReference type="Proteomes" id="UP000243063">
    <property type="component" value="Chromosome I"/>
</dbReference>
<feature type="binding site" evidence="8">
    <location>
        <begin position="118"/>
        <end position="121"/>
    </location>
    <ligand>
        <name>GTP</name>
        <dbReference type="ChEBI" id="CHEBI:37565"/>
        <label>1</label>
    </ligand>
</feature>
<feature type="compositionally biased region" description="Basic residues" evidence="11">
    <location>
        <begin position="473"/>
        <end position="495"/>
    </location>
</feature>
<dbReference type="PANTHER" id="PTHR43834">
    <property type="entry name" value="GTPASE DER"/>
    <property type="match status" value="1"/>
</dbReference>
<dbReference type="FunFam" id="3.40.50.300:FF:000040">
    <property type="entry name" value="GTPase Der"/>
    <property type="match status" value="1"/>
</dbReference>
<evidence type="ECO:0000256" key="9">
    <source>
        <dbReference type="PROSITE-ProRule" id="PRU01049"/>
    </source>
</evidence>
<dbReference type="OrthoDB" id="9805918at2"/>
<name>A0A1H2E886_9GAMM</name>
<feature type="binding site" evidence="8">
    <location>
        <begin position="253"/>
        <end position="257"/>
    </location>
    <ligand>
        <name>GTP</name>
        <dbReference type="ChEBI" id="CHEBI:37565"/>
        <label>2</label>
    </ligand>
</feature>
<dbReference type="InterPro" id="IPR031166">
    <property type="entry name" value="G_ENGA"/>
</dbReference>
<evidence type="ECO:0000256" key="4">
    <source>
        <dbReference type="ARBA" id="ARBA00022737"/>
    </source>
</evidence>
<comment type="function">
    <text evidence="8 10">GTPase that plays an essential role in the late steps of ribosome biogenesis.</text>
</comment>
<feature type="compositionally biased region" description="Acidic residues" evidence="11">
    <location>
        <begin position="166"/>
        <end position="180"/>
    </location>
</feature>
<dbReference type="GO" id="GO:0043022">
    <property type="term" value="F:ribosome binding"/>
    <property type="evidence" value="ECO:0007669"/>
    <property type="project" value="TreeGrafter"/>
</dbReference>
<dbReference type="InterPro" id="IPR032859">
    <property type="entry name" value="KH_dom-like"/>
</dbReference>
<dbReference type="InterPro" id="IPR016484">
    <property type="entry name" value="GTPase_Der"/>
</dbReference>
<reference evidence="14" key="1">
    <citation type="submission" date="2016-10" db="EMBL/GenBank/DDBJ databases">
        <authorList>
            <person name="Varghese N."/>
            <person name="Submissions S."/>
        </authorList>
    </citation>
    <scope>NUCLEOTIDE SEQUENCE [LARGE SCALE GENOMIC DNA]</scope>
    <source>
        <strain evidence="14">CCTCC 2012022</strain>
    </source>
</reference>
<comment type="similarity">
    <text evidence="1 8 9 10">Belongs to the TRAFAC class TrmE-Era-EngA-EngB-Septin-like GTPase superfamily. EngA (Der) GTPase family.</text>
</comment>